<proteinExistence type="predicted"/>
<keyword evidence="2" id="KW-1185">Reference proteome</keyword>
<organism evidence="1 2">
    <name type="scientific">Dermacentor silvarum</name>
    <name type="common">Tick</name>
    <dbReference type="NCBI Taxonomy" id="543639"/>
    <lineage>
        <taxon>Eukaryota</taxon>
        <taxon>Metazoa</taxon>
        <taxon>Ecdysozoa</taxon>
        <taxon>Arthropoda</taxon>
        <taxon>Chelicerata</taxon>
        <taxon>Arachnida</taxon>
        <taxon>Acari</taxon>
        <taxon>Parasitiformes</taxon>
        <taxon>Ixodida</taxon>
        <taxon>Ixodoidea</taxon>
        <taxon>Ixodidae</taxon>
        <taxon>Rhipicephalinae</taxon>
        <taxon>Dermacentor</taxon>
    </lineage>
</organism>
<comment type="caution">
    <text evidence="1">The sequence shown here is derived from an EMBL/GenBank/DDBJ whole genome shotgun (WGS) entry which is preliminary data.</text>
</comment>
<reference evidence="1" key="1">
    <citation type="submission" date="2020-05" db="EMBL/GenBank/DDBJ databases">
        <title>Large-scale comparative analyses of tick genomes elucidate their genetic diversity and vector capacities.</title>
        <authorList>
            <person name="Jia N."/>
            <person name="Wang J."/>
            <person name="Shi W."/>
            <person name="Du L."/>
            <person name="Sun Y."/>
            <person name="Zhan W."/>
            <person name="Jiang J."/>
            <person name="Wang Q."/>
            <person name="Zhang B."/>
            <person name="Ji P."/>
            <person name="Sakyi L.B."/>
            <person name="Cui X."/>
            <person name="Yuan T."/>
            <person name="Jiang B."/>
            <person name="Yang W."/>
            <person name="Lam T.T.-Y."/>
            <person name="Chang Q."/>
            <person name="Ding S."/>
            <person name="Wang X."/>
            <person name="Zhu J."/>
            <person name="Ruan X."/>
            <person name="Zhao L."/>
            <person name="Wei J."/>
            <person name="Que T."/>
            <person name="Du C."/>
            <person name="Cheng J."/>
            <person name="Dai P."/>
            <person name="Han X."/>
            <person name="Huang E."/>
            <person name="Gao Y."/>
            <person name="Liu J."/>
            <person name="Shao H."/>
            <person name="Ye R."/>
            <person name="Li L."/>
            <person name="Wei W."/>
            <person name="Wang X."/>
            <person name="Wang C."/>
            <person name="Yang T."/>
            <person name="Huo Q."/>
            <person name="Li W."/>
            <person name="Guo W."/>
            <person name="Chen H."/>
            <person name="Zhou L."/>
            <person name="Ni X."/>
            <person name="Tian J."/>
            <person name="Zhou Y."/>
            <person name="Sheng Y."/>
            <person name="Liu T."/>
            <person name="Pan Y."/>
            <person name="Xia L."/>
            <person name="Li J."/>
            <person name="Zhao F."/>
            <person name="Cao W."/>
        </authorList>
    </citation>
    <scope>NUCLEOTIDE SEQUENCE</scope>
    <source>
        <strain evidence="1">Dsil-2018</strain>
    </source>
</reference>
<dbReference type="EMBL" id="CM023478">
    <property type="protein sequence ID" value="KAH7933264.1"/>
    <property type="molecule type" value="Genomic_DNA"/>
</dbReference>
<gene>
    <name evidence="1" type="ORF">HPB49_011014</name>
</gene>
<accession>A0ACB8C363</accession>
<dbReference type="Proteomes" id="UP000821865">
    <property type="component" value="Chromosome 9"/>
</dbReference>
<name>A0ACB8C363_DERSI</name>
<sequence length="291" mass="32555">MERLLRRRKCLRSQLDDILQEAEGSIVHCSNVVVLRTCVEEDTVSEVLSRFWDLQSLGVRADEESLLDSELTLQEFDKNVTKRDGRYQIRLPWKKTVDLADNFSPATKRLGNLMRKLSKDRSLLESLRASGAARKRAAVPHHVSRGGQKTASTGAAKNARLKGTRCKSAVANAAMEPLLSDRNWSASRFLLRGVDIQLVVWRVGWGSAQARGKVPYDVSRGGHKTTSTGAVKNARLSCTRRNARHDVDRGHSGRAEARHHVNRCKKEIKLTKKPALKPPRVTENGRRLSPA</sequence>
<evidence type="ECO:0000313" key="2">
    <source>
        <dbReference type="Proteomes" id="UP000821865"/>
    </source>
</evidence>
<evidence type="ECO:0000313" key="1">
    <source>
        <dbReference type="EMBL" id="KAH7933264.1"/>
    </source>
</evidence>
<protein>
    <submittedName>
        <fullName evidence="1">Uncharacterized protein</fullName>
    </submittedName>
</protein>